<dbReference type="EMBL" id="VRLR01000014">
    <property type="protein sequence ID" value="TXK78162.1"/>
    <property type="molecule type" value="Genomic_DNA"/>
</dbReference>
<proteinExistence type="predicted"/>
<feature type="domain" description="Serine aminopeptidase S33" evidence="1">
    <location>
        <begin position="46"/>
        <end position="197"/>
    </location>
</feature>
<comment type="caution">
    <text evidence="2">The sequence shown here is derived from an EMBL/GenBank/DDBJ whole genome shotgun (WGS) entry which is preliminary data.</text>
</comment>
<dbReference type="Gene3D" id="3.40.50.1820">
    <property type="entry name" value="alpha/beta hydrolase"/>
    <property type="match status" value="1"/>
</dbReference>
<dbReference type="InterPro" id="IPR029058">
    <property type="entry name" value="AB_hydrolase_fold"/>
</dbReference>
<dbReference type="SUPFAM" id="SSF53474">
    <property type="entry name" value="alpha/beta-Hydrolases"/>
    <property type="match status" value="1"/>
</dbReference>
<evidence type="ECO:0000259" key="1">
    <source>
        <dbReference type="Pfam" id="PF12146"/>
    </source>
</evidence>
<dbReference type="Proteomes" id="UP000321814">
    <property type="component" value="Unassembled WGS sequence"/>
</dbReference>
<dbReference type="AlphaFoldDB" id="A0A5C8LRJ8"/>
<sequence>MKINMAHTIVLLPGLDGTGILYQQLAQQLAPEYELQVIAYPLDQLLDYSELLDFIRPQLPEHPFVVLAESFSGPLGILLAAEQPHNLTALVLCATFGRNPLPAFKGLIHAVDKLPWNELVHHWTALWLQGRYASAELSALLEKALTMVSEPVIKYRAKQVLQVDVLKEFATLTLPLMYLQARQDWLIWAFNAKALLQLQPDMQLIRLDAPHFLLQAIPEQAAAQLKQFIQHQLNPRQATEDAVLA</sequence>
<accession>A0A5C8LRJ8</accession>
<dbReference type="OrthoDB" id="8561148at2"/>
<dbReference type="InterPro" id="IPR022742">
    <property type="entry name" value="Hydrolase_4"/>
</dbReference>
<reference evidence="2 3" key="1">
    <citation type="submission" date="2019-08" db="EMBL/GenBank/DDBJ databases">
        <title>Draft genome analysis of Rheinheimera tangshanensis isolated from the roots of fresh rice plants (Oryza sativa).</title>
        <authorList>
            <person name="Yu Q."/>
            <person name="Qi Y."/>
            <person name="Zhang H."/>
            <person name="Pu J."/>
        </authorList>
    </citation>
    <scope>NUCLEOTIDE SEQUENCE [LARGE SCALE GENOMIC DNA]</scope>
    <source>
        <strain evidence="2 3">JA3-B52</strain>
    </source>
</reference>
<dbReference type="Pfam" id="PF12146">
    <property type="entry name" value="Hydrolase_4"/>
    <property type="match status" value="1"/>
</dbReference>
<keyword evidence="2" id="KW-0378">Hydrolase</keyword>
<name>A0A5C8LRJ8_9GAMM</name>
<organism evidence="2 3">
    <name type="scientific">Rheinheimera tangshanensis</name>
    <dbReference type="NCBI Taxonomy" id="400153"/>
    <lineage>
        <taxon>Bacteria</taxon>
        <taxon>Pseudomonadati</taxon>
        <taxon>Pseudomonadota</taxon>
        <taxon>Gammaproteobacteria</taxon>
        <taxon>Chromatiales</taxon>
        <taxon>Chromatiaceae</taxon>
        <taxon>Rheinheimera</taxon>
    </lineage>
</organism>
<evidence type="ECO:0000313" key="2">
    <source>
        <dbReference type="EMBL" id="TXK78162.1"/>
    </source>
</evidence>
<evidence type="ECO:0000313" key="3">
    <source>
        <dbReference type="Proteomes" id="UP000321814"/>
    </source>
</evidence>
<protein>
    <submittedName>
        <fullName evidence="2">Alpha/beta hydrolase</fullName>
    </submittedName>
</protein>
<dbReference type="GO" id="GO:0016787">
    <property type="term" value="F:hydrolase activity"/>
    <property type="evidence" value="ECO:0007669"/>
    <property type="project" value="UniProtKB-KW"/>
</dbReference>
<dbReference type="RefSeq" id="WP_147905285.1">
    <property type="nucleotide sequence ID" value="NZ_BAAAGC010000012.1"/>
</dbReference>
<gene>
    <name evidence="2" type="ORF">FU839_16760</name>
</gene>
<keyword evidence="3" id="KW-1185">Reference proteome</keyword>